<gene>
    <name evidence="2" type="ORF">CYCCA115_LOCUS54</name>
</gene>
<reference evidence="2" key="1">
    <citation type="submission" date="2023-08" db="EMBL/GenBank/DDBJ databases">
        <authorList>
            <person name="Audoor S."/>
            <person name="Bilcke G."/>
        </authorList>
    </citation>
    <scope>NUCLEOTIDE SEQUENCE</scope>
</reference>
<feature type="compositionally biased region" description="Basic and acidic residues" evidence="1">
    <location>
        <begin position="385"/>
        <end position="404"/>
    </location>
</feature>
<dbReference type="Proteomes" id="UP001295423">
    <property type="component" value="Unassembled WGS sequence"/>
</dbReference>
<feature type="region of interest" description="Disordered" evidence="1">
    <location>
        <begin position="334"/>
        <end position="420"/>
    </location>
</feature>
<feature type="compositionally biased region" description="Polar residues" evidence="1">
    <location>
        <begin position="488"/>
        <end position="498"/>
    </location>
</feature>
<name>A0AAD2CFU1_9STRA</name>
<feature type="compositionally biased region" description="Basic and acidic residues" evidence="1">
    <location>
        <begin position="84"/>
        <end position="114"/>
    </location>
</feature>
<dbReference type="AlphaFoldDB" id="A0AAD2CFU1"/>
<evidence type="ECO:0000313" key="2">
    <source>
        <dbReference type="EMBL" id="CAJ1890713.1"/>
    </source>
</evidence>
<feature type="region of interest" description="Disordered" evidence="1">
    <location>
        <begin position="279"/>
        <end position="315"/>
    </location>
</feature>
<accession>A0AAD2CFU1</accession>
<evidence type="ECO:0000313" key="3">
    <source>
        <dbReference type="Proteomes" id="UP001295423"/>
    </source>
</evidence>
<feature type="compositionally biased region" description="Basic and acidic residues" evidence="1">
    <location>
        <begin position="502"/>
        <end position="517"/>
    </location>
</feature>
<comment type="caution">
    <text evidence="2">The sequence shown here is derived from an EMBL/GenBank/DDBJ whole genome shotgun (WGS) entry which is preliminary data.</text>
</comment>
<keyword evidence="3" id="KW-1185">Reference proteome</keyword>
<organism evidence="2 3">
    <name type="scientific">Cylindrotheca closterium</name>
    <dbReference type="NCBI Taxonomy" id="2856"/>
    <lineage>
        <taxon>Eukaryota</taxon>
        <taxon>Sar</taxon>
        <taxon>Stramenopiles</taxon>
        <taxon>Ochrophyta</taxon>
        <taxon>Bacillariophyta</taxon>
        <taxon>Bacillariophyceae</taxon>
        <taxon>Bacillariophycidae</taxon>
        <taxon>Bacillariales</taxon>
        <taxon>Bacillariaceae</taxon>
        <taxon>Cylindrotheca</taxon>
    </lineage>
</organism>
<feature type="region of interest" description="Disordered" evidence="1">
    <location>
        <begin position="84"/>
        <end position="128"/>
    </location>
</feature>
<feature type="region of interest" description="Disordered" evidence="1">
    <location>
        <begin position="31"/>
        <end position="50"/>
    </location>
</feature>
<evidence type="ECO:0000256" key="1">
    <source>
        <dbReference type="SAM" id="MobiDB-lite"/>
    </source>
</evidence>
<feature type="region of interest" description="Disordered" evidence="1">
    <location>
        <begin position="488"/>
        <end position="521"/>
    </location>
</feature>
<proteinExistence type="predicted"/>
<sequence>MSGFLQLCSRRTIPARRQCWKSLAASEPRWYSATPTALDEEATATKKDDSEELRKIAHEFNRRKAAYKRQVSKLRKGYLEEYQRNKAEDEAQRDAEEAETTRRRLERQRAKNERSVQNAHRQQELRRQTELAFQDHLRVQQEKRDYEKDVFNRARQLVIDELEEEAPMWLTTPEEIEAAFSPEAEQALWARPQGVIGVPNPSLDSEFWQHECHTWDMSKTYKTQQDILADEYEELVYAETNIDPSYWSPEKVAEREALERKAKLRANVRTEGRKSLLRRQKEFLDEESETPEGEVPRPKPIPSLGVLGSNQAQEKEGAEMLLKDPTKFFVFQRQADSTQSETSEESELGESYSGPSLGVPVDIKDPLRHNSPQGRVFPRGVGKAPKPDMRSEKEKKRQEREEKLWAAAQAQARTDKDEIDMAADDDMEFYGEPLDYDKNDGWDSDDEEWFKGLDPDRDADLMKVPREYRYREEDIDWLIQKLETKAGQMQSHVNSTIESMEMETRSRMDEADKKPEADSQPFFDDAAVAKLKSVGGDVDRFEKLMASLSKDQMLSLFGLEANQRKSKDEATGSPFDVVQGLTSEQITGLTELDTLFKEAEKQDE</sequence>
<protein>
    <submittedName>
        <fullName evidence="2">Uncharacterized protein</fullName>
    </submittedName>
</protein>
<dbReference type="EMBL" id="CAKOGP040000001">
    <property type="protein sequence ID" value="CAJ1890713.1"/>
    <property type="molecule type" value="Genomic_DNA"/>
</dbReference>